<comment type="caution">
    <text evidence="6">The sequence shown here is derived from an EMBL/GenBank/DDBJ whole genome shotgun (WGS) entry which is preliminary data.</text>
</comment>
<dbReference type="STRING" id="1550566.SZ63_06155"/>
<dbReference type="RefSeq" id="WP_048182706.1">
    <property type="nucleotide sequence ID" value="NZ_JXOJ01000002.1"/>
</dbReference>
<dbReference type="InterPro" id="IPR008201">
    <property type="entry name" value="HepT-like"/>
</dbReference>
<dbReference type="OrthoDB" id="318716at2157"/>
<evidence type="ECO:0000313" key="7">
    <source>
        <dbReference type="Proteomes" id="UP000035301"/>
    </source>
</evidence>
<dbReference type="GO" id="GO:0110001">
    <property type="term" value="C:toxin-antitoxin complex"/>
    <property type="evidence" value="ECO:0007669"/>
    <property type="project" value="InterPro"/>
</dbReference>
<dbReference type="GO" id="GO:0016787">
    <property type="term" value="F:hydrolase activity"/>
    <property type="evidence" value="ECO:0007669"/>
    <property type="project" value="UniProtKB-KW"/>
</dbReference>
<reference evidence="6 7" key="1">
    <citation type="journal article" date="2015" name="Int. J. Syst. Evol. Microbiol.">
        <title>Methanoculleus sediminis sp. nov., a methanogen from sediments near a submarine mud volcano.</title>
        <authorList>
            <person name="Chen S.C."/>
            <person name="Chen M.F."/>
            <person name="Lai M.C."/>
            <person name="Weng C.Y."/>
            <person name="Wu S.Y."/>
            <person name="Lin S."/>
            <person name="Yang T.F."/>
            <person name="Chen P.C."/>
        </authorList>
    </citation>
    <scope>NUCLEOTIDE SEQUENCE [LARGE SCALE GENOMIC DNA]</scope>
    <source>
        <strain evidence="6 7">S3Fa</strain>
    </source>
</reference>
<accession>A0A0H1R0A0</accession>
<dbReference type="GO" id="GO:0016740">
    <property type="term" value="F:transferase activity"/>
    <property type="evidence" value="ECO:0007669"/>
    <property type="project" value="UniProtKB-KW"/>
</dbReference>
<name>A0A0H1R0A0_9EURY</name>
<dbReference type="EMBL" id="JXOJ01000002">
    <property type="protein sequence ID" value="KLK88583.1"/>
    <property type="molecule type" value="Genomic_DNA"/>
</dbReference>
<dbReference type="Pfam" id="PF01934">
    <property type="entry name" value="HepT-like"/>
    <property type="match status" value="1"/>
</dbReference>
<evidence type="ECO:0000256" key="2">
    <source>
        <dbReference type="ARBA" id="ARBA00022649"/>
    </source>
</evidence>
<sequence>MRDDRERLLDVIEAIERIERVSARGREYFYNDEMAQVWVIHHLQIIGEAVRGISSEFRAENPGIPWTEIIGMRNVLIHHYFGIDRDAVWNVVEHDLLELKSQIQSRVRE</sequence>
<evidence type="ECO:0000256" key="1">
    <source>
        <dbReference type="ARBA" id="ARBA00022553"/>
    </source>
</evidence>
<protein>
    <submittedName>
        <fullName evidence="6">Nucleotidyltransferase</fullName>
    </submittedName>
</protein>
<keyword evidence="4" id="KW-0547">Nucleotide-binding</keyword>
<dbReference type="AlphaFoldDB" id="A0A0H1R0A0"/>
<dbReference type="GO" id="GO:0004540">
    <property type="term" value="F:RNA nuclease activity"/>
    <property type="evidence" value="ECO:0007669"/>
    <property type="project" value="InterPro"/>
</dbReference>
<evidence type="ECO:0000313" key="6">
    <source>
        <dbReference type="EMBL" id="KLK88583.1"/>
    </source>
</evidence>
<dbReference type="PANTHER" id="PTHR34139">
    <property type="entry name" value="UPF0331 PROTEIN MJ0127"/>
    <property type="match status" value="1"/>
</dbReference>
<keyword evidence="2" id="KW-1277">Toxin-antitoxin system</keyword>
<organism evidence="6 7">
    <name type="scientific">Methanoculleus sediminis</name>
    <dbReference type="NCBI Taxonomy" id="1550566"/>
    <lineage>
        <taxon>Archaea</taxon>
        <taxon>Methanobacteriati</taxon>
        <taxon>Methanobacteriota</taxon>
        <taxon>Stenosarchaea group</taxon>
        <taxon>Methanomicrobia</taxon>
        <taxon>Methanomicrobiales</taxon>
        <taxon>Methanomicrobiaceae</taxon>
        <taxon>Methanoculleus</taxon>
    </lineage>
</organism>
<gene>
    <name evidence="6" type="ORF">SZ63_06155</name>
</gene>
<keyword evidence="6" id="KW-0808">Transferase</keyword>
<proteinExistence type="predicted"/>
<evidence type="ECO:0000256" key="4">
    <source>
        <dbReference type="ARBA" id="ARBA00022741"/>
    </source>
</evidence>
<evidence type="ECO:0000256" key="5">
    <source>
        <dbReference type="ARBA" id="ARBA00022801"/>
    </source>
</evidence>
<keyword evidence="7" id="KW-1185">Reference proteome</keyword>
<dbReference type="PANTHER" id="PTHR34139:SF1">
    <property type="entry name" value="RNASE MJ1380-RELATED"/>
    <property type="match status" value="1"/>
</dbReference>
<keyword evidence="1" id="KW-0597">Phosphoprotein</keyword>
<dbReference type="InterPro" id="IPR051813">
    <property type="entry name" value="HepT_RNase_toxin"/>
</dbReference>
<dbReference type="PATRIC" id="fig|1550566.3.peg.1333"/>
<keyword evidence="5" id="KW-0378">Hydrolase</keyword>
<keyword evidence="3" id="KW-0540">Nuclease</keyword>
<dbReference type="Proteomes" id="UP000035301">
    <property type="component" value="Unassembled WGS sequence"/>
</dbReference>
<dbReference type="GO" id="GO:0000166">
    <property type="term" value="F:nucleotide binding"/>
    <property type="evidence" value="ECO:0007669"/>
    <property type="project" value="UniProtKB-KW"/>
</dbReference>
<evidence type="ECO:0000256" key="3">
    <source>
        <dbReference type="ARBA" id="ARBA00022722"/>
    </source>
</evidence>